<protein>
    <submittedName>
        <fullName evidence="1">(northern house mosquito) hypothetical protein</fullName>
    </submittedName>
</protein>
<name>A0A8D8IQ51_CULPI</name>
<evidence type="ECO:0000313" key="1">
    <source>
        <dbReference type="EMBL" id="CAG6557464.1"/>
    </source>
</evidence>
<dbReference type="EMBL" id="HBUE01257802">
    <property type="protein sequence ID" value="CAG6557467.1"/>
    <property type="molecule type" value="Transcribed_RNA"/>
</dbReference>
<dbReference type="EMBL" id="HBUE01257799">
    <property type="protein sequence ID" value="CAG6557464.1"/>
    <property type="molecule type" value="Transcribed_RNA"/>
</dbReference>
<dbReference type="EMBL" id="HBUE01152795">
    <property type="protein sequence ID" value="CAG6506160.1"/>
    <property type="molecule type" value="Transcribed_RNA"/>
</dbReference>
<dbReference type="EMBL" id="HBUE01257801">
    <property type="protein sequence ID" value="CAG6557466.1"/>
    <property type="molecule type" value="Transcribed_RNA"/>
</dbReference>
<sequence length="150" mass="16234">MNNSRPSSTTYTCEPGCLRIDVNRAAPSLPKLIAFSSLPASTDCLLSPCLINNGKLVGRSTASSPTPSSSSSNDTIFFRRHTSSSESCAVPGLMMVLFRPIPSRRTSCGRNLFFLCTPLESSDRETILRPCYNHPHPPTLDCLVNAIDIG</sequence>
<dbReference type="AlphaFoldDB" id="A0A8D8IQ51"/>
<dbReference type="EMBL" id="HBUE01152794">
    <property type="protein sequence ID" value="CAG6506159.1"/>
    <property type="molecule type" value="Transcribed_RNA"/>
</dbReference>
<proteinExistence type="predicted"/>
<dbReference type="EMBL" id="HBUE01152797">
    <property type="protein sequence ID" value="CAG6506162.1"/>
    <property type="molecule type" value="Transcribed_RNA"/>
</dbReference>
<dbReference type="EMBL" id="HBUE01125845">
    <property type="protein sequence ID" value="CAG6494720.1"/>
    <property type="molecule type" value="Transcribed_RNA"/>
</dbReference>
<dbReference type="EMBL" id="HBUE01257800">
    <property type="protein sequence ID" value="CAG6557465.1"/>
    <property type="molecule type" value="Transcribed_RNA"/>
</dbReference>
<dbReference type="EMBL" id="HBUE01257798">
    <property type="protein sequence ID" value="CAG6557463.1"/>
    <property type="molecule type" value="Transcribed_RNA"/>
</dbReference>
<dbReference type="EMBL" id="HBUE01125839">
    <property type="protein sequence ID" value="CAG6494718.1"/>
    <property type="molecule type" value="Transcribed_RNA"/>
</dbReference>
<accession>A0A8D8IQ51</accession>
<dbReference type="EMBL" id="HBUE01152798">
    <property type="protein sequence ID" value="CAG6506163.1"/>
    <property type="molecule type" value="Transcribed_RNA"/>
</dbReference>
<dbReference type="EMBL" id="HBUE01125838">
    <property type="protein sequence ID" value="CAG6494717.1"/>
    <property type="molecule type" value="Transcribed_RNA"/>
</dbReference>
<dbReference type="EMBL" id="HBUE01125843">
    <property type="protein sequence ID" value="CAG6494719.1"/>
    <property type="molecule type" value="Transcribed_RNA"/>
</dbReference>
<reference evidence="1" key="1">
    <citation type="submission" date="2021-05" db="EMBL/GenBank/DDBJ databases">
        <authorList>
            <person name="Alioto T."/>
            <person name="Alioto T."/>
            <person name="Gomez Garrido J."/>
        </authorList>
    </citation>
    <scope>NUCLEOTIDE SEQUENCE</scope>
</reference>
<organism evidence="1">
    <name type="scientific">Culex pipiens</name>
    <name type="common">House mosquito</name>
    <dbReference type="NCBI Taxonomy" id="7175"/>
    <lineage>
        <taxon>Eukaryota</taxon>
        <taxon>Metazoa</taxon>
        <taxon>Ecdysozoa</taxon>
        <taxon>Arthropoda</taxon>
        <taxon>Hexapoda</taxon>
        <taxon>Insecta</taxon>
        <taxon>Pterygota</taxon>
        <taxon>Neoptera</taxon>
        <taxon>Endopterygota</taxon>
        <taxon>Diptera</taxon>
        <taxon>Nematocera</taxon>
        <taxon>Culicoidea</taxon>
        <taxon>Culicidae</taxon>
        <taxon>Culicinae</taxon>
        <taxon>Culicini</taxon>
        <taxon>Culex</taxon>
        <taxon>Culex</taxon>
    </lineage>
</organism>
<dbReference type="EMBL" id="HBUE01152796">
    <property type="protein sequence ID" value="CAG6506161.1"/>
    <property type="molecule type" value="Transcribed_RNA"/>
</dbReference>